<dbReference type="AlphaFoldDB" id="A0A561T4W6"/>
<keyword evidence="3" id="KW-0675">Receptor</keyword>
<dbReference type="Gene3D" id="3.40.190.150">
    <property type="entry name" value="Bordetella uptake gene, domain 1"/>
    <property type="match status" value="1"/>
</dbReference>
<protein>
    <submittedName>
        <fullName evidence="3">Tripartite-type tricarboxylate transporter receptor subunit TctC</fullName>
    </submittedName>
</protein>
<reference evidence="3 4" key="1">
    <citation type="submission" date="2019-06" db="EMBL/GenBank/DDBJ databases">
        <title>Sequencing the genomes of 1000 actinobacteria strains.</title>
        <authorList>
            <person name="Klenk H.-P."/>
        </authorList>
    </citation>
    <scope>NUCLEOTIDE SEQUENCE [LARGE SCALE GENOMIC DNA]</scope>
    <source>
        <strain evidence="3 4">DSM 45671</strain>
    </source>
</reference>
<feature type="signal peptide" evidence="2">
    <location>
        <begin position="1"/>
        <end position="29"/>
    </location>
</feature>
<evidence type="ECO:0000313" key="3">
    <source>
        <dbReference type="EMBL" id="TWF82139.1"/>
    </source>
</evidence>
<organism evidence="3 4">
    <name type="scientific">Pseudonocardia hierapolitana</name>
    <dbReference type="NCBI Taxonomy" id="1128676"/>
    <lineage>
        <taxon>Bacteria</taxon>
        <taxon>Bacillati</taxon>
        <taxon>Actinomycetota</taxon>
        <taxon>Actinomycetes</taxon>
        <taxon>Pseudonocardiales</taxon>
        <taxon>Pseudonocardiaceae</taxon>
        <taxon>Pseudonocardia</taxon>
    </lineage>
</organism>
<accession>A0A561T4W6</accession>
<dbReference type="EMBL" id="VIWU01000001">
    <property type="protein sequence ID" value="TWF82139.1"/>
    <property type="molecule type" value="Genomic_DNA"/>
</dbReference>
<keyword evidence="4" id="KW-1185">Reference proteome</keyword>
<dbReference type="SUPFAM" id="SSF53850">
    <property type="entry name" value="Periplasmic binding protein-like II"/>
    <property type="match status" value="1"/>
</dbReference>
<evidence type="ECO:0000256" key="2">
    <source>
        <dbReference type="SAM" id="SignalP"/>
    </source>
</evidence>
<dbReference type="Pfam" id="PF03401">
    <property type="entry name" value="TctC"/>
    <property type="match status" value="1"/>
</dbReference>
<evidence type="ECO:0000313" key="4">
    <source>
        <dbReference type="Proteomes" id="UP000321261"/>
    </source>
</evidence>
<evidence type="ECO:0000256" key="1">
    <source>
        <dbReference type="ARBA" id="ARBA00006987"/>
    </source>
</evidence>
<comment type="caution">
    <text evidence="3">The sequence shown here is derived from an EMBL/GenBank/DDBJ whole genome shotgun (WGS) entry which is preliminary data.</text>
</comment>
<dbReference type="PANTHER" id="PTHR42928">
    <property type="entry name" value="TRICARBOXYLATE-BINDING PROTEIN"/>
    <property type="match status" value="1"/>
</dbReference>
<name>A0A561T4W6_9PSEU</name>
<sequence>MSPTTTRTVGRALTAAALAALLAACGSSAGSGEPAGPFSGEDVDLVVPYEPGGGYDAYARALAPYLEECLGATIVVRNEPGAGGLVATNKTAAAGPEDNRFQIVNTVGLVSAQIAAAAGANFDLNDLNWIGRVSAPPNVVVVAQDSPVGSFADLAAAQQPVRFVAQGPGANDFIAPNLVGTAYGFPFEIITGFAGAPEARTAVVAGNADAHVLPVDSQLPAIEAGDVRPLVTIDHEPDPLLPDTPTIFETAPPDDRAKMIIDELVALGQTGRGLIASPQMPQDRVEALRQGYGCAAGDAELLAELDEQQRPLDPLGGPETAQLVADVLTAPEEFRQLVVASY</sequence>
<keyword evidence="2" id="KW-0732">Signal</keyword>
<dbReference type="Gene3D" id="3.40.190.10">
    <property type="entry name" value="Periplasmic binding protein-like II"/>
    <property type="match status" value="1"/>
</dbReference>
<dbReference type="RefSeq" id="WP_147260519.1">
    <property type="nucleotide sequence ID" value="NZ_VIWU01000001.1"/>
</dbReference>
<dbReference type="PANTHER" id="PTHR42928:SF5">
    <property type="entry name" value="BLR1237 PROTEIN"/>
    <property type="match status" value="1"/>
</dbReference>
<feature type="chain" id="PRO_5021797408" evidence="2">
    <location>
        <begin position="30"/>
        <end position="342"/>
    </location>
</feature>
<dbReference type="OrthoDB" id="9780943at2"/>
<dbReference type="InterPro" id="IPR042100">
    <property type="entry name" value="Bug_dom1"/>
</dbReference>
<comment type="similarity">
    <text evidence="1">Belongs to the UPF0065 (bug) family.</text>
</comment>
<dbReference type="InterPro" id="IPR005064">
    <property type="entry name" value="BUG"/>
</dbReference>
<proteinExistence type="inferred from homology"/>
<dbReference type="Proteomes" id="UP000321261">
    <property type="component" value="Unassembled WGS sequence"/>
</dbReference>
<gene>
    <name evidence="3" type="ORF">FHX44_118084</name>
</gene>
<dbReference type="PROSITE" id="PS51257">
    <property type="entry name" value="PROKAR_LIPOPROTEIN"/>
    <property type="match status" value="1"/>
</dbReference>